<organism evidence="2 3">
    <name type="scientific">Grifola frondosa</name>
    <name type="common">Maitake</name>
    <name type="synonym">Polyporus frondosus</name>
    <dbReference type="NCBI Taxonomy" id="5627"/>
    <lineage>
        <taxon>Eukaryota</taxon>
        <taxon>Fungi</taxon>
        <taxon>Dikarya</taxon>
        <taxon>Basidiomycota</taxon>
        <taxon>Agaricomycotina</taxon>
        <taxon>Agaricomycetes</taxon>
        <taxon>Polyporales</taxon>
        <taxon>Grifolaceae</taxon>
        <taxon>Grifola</taxon>
    </lineage>
</organism>
<evidence type="ECO:0000313" key="3">
    <source>
        <dbReference type="Proteomes" id="UP000092993"/>
    </source>
</evidence>
<keyword evidence="3" id="KW-1185">Reference proteome</keyword>
<proteinExistence type="predicted"/>
<reference evidence="2 3" key="1">
    <citation type="submission" date="2016-03" db="EMBL/GenBank/DDBJ databases">
        <title>Whole genome sequencing of Grifola frondosa 9006-11.</title>
        <authorList>
            <person name="Min B."/>
            <person name="Park H."/>
            <person name="Kim J.-G."/>
            <person name="Cho H."/>
            <person name="Oh Y.-L."/>
            <person name="Kong W.-S."/>
            <person name="Choi I.-G."/>
        </authorList>
    </citation>
    <scope>NUCLEOTIDE SEQUENCE [LARGE SCALE GENOMIC DNA]</scope>
    <source>
        <strain evidence="2 3">9006-11</strain>
    </source>
</reference>
<dbReference type="EMBL" id="LUGG01000022">
    <property type="protein sequence ID" value="OBZ68197.1"/>
    <property type="molecule type" value="Genomic_DNA"/>
</dbReference>
<comment type="caution">
    <text evidence="2">The sequence shown here is derived from an EMBL/GenBank/DDBJ whole genome shotgun (WGS) entry which is preliminary data.</text>
</comment>
<evidence type="ECO:0000256" key="1">
    <source>
        <dbReference type="SAM" id="Phobius"/>
    </source>
</evidence>
<protein>
    <submittedName>
        <fullName evidence="2">Uncharacterized protein</fullName>
    </submittedName>
</protein>
<feature type="transmembrane region" description="Helical" evidence="1">
    <location>
        <begin position="65"/>
        <end position="84"/>
    </location>
</feature>
<sequence length="85" mass="9549">MQLSNWQPGLSSTFRNVQVRADWLVQASHNIIDRRWPASTGLCAQPFPAVPTTRRRRRRSSTGRSCNAVLLLPLLLPVFCFAADA</sequence>
<keyword evidence="1" id="KW-1133">Transmembrane helix</keyword>
<dbReference type="Proteomes" id="UP000092993">
    <property type="component" value="Unassembled WGS sequence"/>
</dbReference>
<dbReference type="AlphaFoldDB" id="A0A1C7LVW5"/>
<name>A0A1C7LVW5_GRIFR</name>
<keyword evidence="1" id="KW-0472">Membrane</keyword>
<keyword evidence="1" id="KW-0812">Transmembrane</keyword>
<evidence type="ECO:0000313" key="2">
    <source>
        <dbReference type="EMBL" id="OBZ68197.1"/>
    </source>
</evidence>
<gene>
    <name evidence="2" type="ORF">A0H81_11801</name>
</gene>
<accession>A0A1C7LVW5</accession>